<dbReference type="OrthoDB" id="9794626at2"/>
<evidence type="ECO:0000256" key="17">
    <source>
        <dbReference type="ARBA" id="ARBA00048623"/>
    </source>
</evidence>
<comment type="catalytic activity">
    <reaction evidence="18 19">
        <text>alpha-ribazole 5'-phosphate + adenosylcob(III)inamide-GDP = adenosylcob(III)alamin 5'-phosphate + GMP + H(+)</text>
        <dbReference type="Rhea" id="RHEA:23560"/>
        <dbReference type="ChEBI" id="CHEBI:15378"/>
        <dbReference type="ChEBI" id="CHEBI:57918"/>
        <dbReference type="ChEBI" id="CHEBI:58115"/>
        <dbReference type="ChEBI" id="CHEBI:60487"/>
        <dbReference type="ChEBI" id="CHEBI:60493"/>
        <dbReference type="EC" id="2.7.8.26"/>
    </reaction>
</comment>
<evidence type="ECO:0000256" key="2">
    <source>
        <dbReference type="ARBA" id="ARBA00004651"/>
    </source>
</evidence>
<evidence type="ECO:0000256" key="18">
    <source>
        <dbReference type="ARBA" id="ARBA00049504"/>
    </source>
</evidence>
<evidence type="ECO:0000256" key="11">
    <source>
        <dbReference type="ARBA" id="ARBA00022842"/>
    </source>
</evidence>
<dbReference type="HAMAP" id="MF_00719">
    <property type="entry name" value="CobS"/>
    <property type="match status" value="1"/>
</dbReference>
<keyword evidence="13 19" id="KW-0472">Membrane</keyword>
<evidence type="ECO:0000256" key="8">
    <source>
        <dbReference type="ARBA" id="ARBA00022573"/>
    </source>
</evidence>
<evidence type="ECO:0000256" key="14">
    <source>
        <dbReference type="ARBA" id="ARBA00025228"/>
    </source>
</evidence>
<keyword evidence="11 19" id="KW-0460">Magnesium</keyword>
<reference evidence="20 21" key="1">
    <citation type="submission" date="2019-12" db="EMBL/GenBank/DDBJ databases">
        <title>Litoreibacter badius sp. nov., a novel bacteriochlorophyll a-containing bacterium in the genus Litoreibacter.</title>
        <authorList>
            <person name="Kanamuro M."/>
            <person name="Takabe Y."/>
            <person name="Mori K."/>
            <person name="Takaichi S."/>
            <person name="Hanada S."/>
        </authorList>
    </citation>
    <scope>NUCLEOTIDE SEQUENCE [LARGE SCALE GENOMIC DNA]</scope>
    <source>
        <strain evidence="20 21">K6</strain>
    </source>
</reference>
<dbReference type="AlphaFoldDB" id="A0A6N6JHL8"/>
<evidence type="ECO:0000256" key="9">
    <source>
        <dbReference type="ARBA" id="ARBA00022679"/>
    </source>
</evidence>
<proteinExistence type="inferred from homology"/>
<keyword evidence="8 19" id="KW-0169">Cobalamin biosynthesis</keyword>
<feature type="transmembrane region" description="Helical" evidence="19">
    <location>
        <begin position="62"/>
        <end position="90"/>
    </location>
</feature>
<evidence type="ECO:0000256" key="1">
    <source>
        <dbReference type="ARBA" id="ARBA00001946"/>
    </source>
</evidence>
<evidence type="ECO:0000256" key="3">
    <source>
        <dbReference type="ARBA" id="ARBA00004663"/>
    </source>
</evidence>
<evidence type="ECO:0000256" key="19">
    <source>
        <dbReference type="HAMAP-Rule" id="MF_00719"/>
    </source>
</evidence>
<evidence type="ECO:0000256" key="4">
    <source>
        <dbReference type="ARBA" id="ARBA00010561"/>
    </source>
</evidence>
<protein>
    <recommendedName>
        <fullName evidence="6 19">Adenosylcobinamide-GDP ribazoletransferase</fullName>
        <ecNumber evidence="5 19">2.7.8.26</ecNumber>
    </recommendedName>
    <alternativeName>
        <fullName evidence="16 19">Cobalamin synthase</fullName>
    </alternativeName>
    <alternativeName>
        <fullName evidence="15 19">Cobalamin-5'-phosphate synthase</fullName>
    </alternativeName>
</protein>
<feature type="transmembrane region" description="Helical" evidence="19">
    <location>
        <begin position="128"/>
        <end position="145"/>
    </location>
</feature>
<gene>
    <name evidence="20" type="primary">cobV</name>
    <name evidence="19" type="synonym">cobS</name>
    <name evidence="20" type="ORF">KIN_28200</name>
</gene>
<keyword evidence="12 19" id="KW-1133">Transmembrane helix</keyword>
<evidence type="ECO:0000256" key="7">
    <source>
        <dbReference type="ARBA" id="ARBA00022475"/>
    </source>
</evidence>
<evidence type="ECO:0000256" key="6">
    <source>
        <dbReference type="ARBA" id="ARBA00015850"/>
    </source>
</evidence>
<comment type="similarity">
    <text evidence="4 19">Belongs to the CobS family.</text>
</comment>
<feature type="transmembrane region" description="Helical" evidence="19">
    <location>
        <begin position="157"/>
        <end position="178"/>
    </location>
</feature>
<accession>A0A6N6JHL8</accession>
<feature type="transmembrane region" description="Helical" evidence="19">
    <location>
        <begin position="199"/>
        <end position="222"/>
    </location>
</feature>
<dbReference type="UniPathway" id="UPA00148">
    <property type="reaction ID" value="UER00238"/>
</dbReference>
<keyword evidence="9 19" id="KW-0808">Transferase</keyword>
<dbReference type="GO" id="GO:0005886">
    <property type="term" value="C:plasma membrane"/>
    <property type="evidence" value="ECO:0007669"/>
    <property type="project" value="UniProtKB-SubCell"/>
</dbReference>
<comment type="catalytic activity">
    <reaction evidence="17 19">
        <text>alpha-ribazole + adenosylcob(III)inamide-GDP = adenosylcob(III)alamin + GMP + H(+)</text>
        <dbReference type="Rhea" id="RHEA:16049"/>
        <dbReference type="ChEBI" id="CHEBI:10329"/>
        <dbReference type="ChEBI" id="CHEBI:15378"/>
        <dbReference type="ChEBI" id="CHEBI:18408"/>
        <dbReference type="ChEBI" id="CHEBI:58115"/>
        <dbReference type="ChEBI" id="CHEBI:60487"/>
        <dbReference type="EC" id="2.7.8.26"/>
    </reaction>
</comment>
<comment type="function">
    <text evidence="14 19">Joins adenosylcobinamide-GDP and alpha-ribazole to generate adenosylcobalamin (Ado-cobalamin). Also synthesizes adenosylcobalamin 5'-phosphate from adenosylcobinamide-GDP and alpha-ribazole 5'-phosphate.</text>
</comment>
<dbReference type="PANTHER" id="PTHR34148:SF1">
    <property type="entry name" value="ADENOSYLCOBINAMIDE-GDP RIBAZOLETRANSFERASE"/>
    <property type="match status" value="1"/>
</dbReference>
<comment type="cofactor">
    <cofactor evidence="1 19">
        <name>Mg(2+)</name>
        <dbReference type="ChEBI" id="CHEBI:18420"/>
    </cofactor>
</comment>
<evidence type="ECO:0000256" key="16">
    <source>
        <dbReference type="ARBA" id="ARBA00032853"/>
    </source>
</evidence>
<dbReference type="GO" id="GO:0008818">
    <property type="term" value="F:cobalamin 5'-phosphate synthase activity"/>
    <property type="evidence" value="ECO:0007669"/>
    <property type="project" value="UniProtKB-UniRule"/>
</dbReference>
<dbReference type="InterPro" id="IPR003805">
    <property type="entry name" value="CobS"/>
</dbReference>
<evidence type="ECO:0000313" key="20">
    <source>
        <dbReference type="EMBL" id="GFE65746.1"/>
    </source>
</evidence>
<evidence type="ECO:0000256" key="12">
    <source>
        <dbReference type="ARBA" id="ARBA00022989"/>
    </source>
</evidence>
<keyword evidence="7 19" id="KW-1003">Cell membrane</keyword>
<organism evidence="20 21">
    <name type="scientific">Litoreibacter roseus</name>
    <dbReference type="NCBI Taxonomy" id="2601869"/>
    <lineage>
        <taxon>Bacteria</taxon>
        <taxon>Pseudomonadati</taxon>
        <taxon>Pseudomonadota</taxon>
        <taxon>Alphaproteobacteria</taxon>
        <taxon>Rhodobacterales</taxon>
        <taxon>Roseobacteraceae</taxon>
        <taxon>Litoreibacter</taxon>
    </lineage>
</organism>
<dbReference type="GO" id="GO:0009236">
    <property type="term" value="P:cobalamin biosynthetic process"/>
    <property type="evidence" value="ECO:0007669"/>
    <property type="project" value="UniProtKB-UniRule"/>
</dbReference>
<dbReference type="Proteomes" id="UP000436822">
    <property type="component" value="Unassembled WGS sequence"/>
</dbReference>
<dbReference type="Pfam" id="PF02654">
    <property type="entry name" value="CobS"/>
    <property type="match status" value="1"/>
</dbReference>
<comment type="caution">
    <text evidence="20">The sequence shown here is derived from an EMBL/GenBank/DDBJ whole genome shotgun (WGS) entry which is preliminary data.</text>
</comment>
<evidence type="ECO:0000256" key="10">
    <source>
        <dbReference type="ARBA" id="ARBA00022692"/>
    </source>
</evidence>
<dbReference type="GO" id="GO:0051073">
    <property type="term" value="F:adenosylcobinamide-GDP ribazoletransferase activity"/>
    <property type="evidence" value="ECO:0007669"/>
    <property type="project" value="UniProtKB-UniRule"/>
</dbReference>
<name>A0A6N6JHL8_9RHOB</name>
<comment type="pathway">
    <text evidence="3 19">Cofactor biosynthesis; adenosylcobalamin biosynthesis; adenosylcobalamin from cob(II)yrinate a,c-diamide: step 7/7.</text>
</comment>
<dbReference type="EC" id="2.7.8.26" evidence="5 19"/>
<dbReference type="PANTHER" id="PTHR34148">
    <property type="entry name" value="ADENOSYLCOBINAMIDE-GDP RIBAZOLETRANSFERASE"/>
    <property type="match status" value="1"/>
</dbReference>
<keyword evidence="21" id="KW-1185">Reference proteome</keyword>
<comment type="subcellular location">
    <subcellularLocation>
        <location evidence="2 19">Cell membrane</location>
        <topology evidence="2 19">Multi-pass membrane protein</topology>
    </subcellularLocation>
</comment>
<keyword evidence="10 19" id="KW-0812">Transmembrane</keyword>
<sequence length="264" mass="27200">MGDQKGEDDGVTAKNDIFSARWNELLMAFSLLTRLPLPQPDWEGDKPAARAVWAYPIAGASVALLAALVGAFALIIGLSAPLAAICVLFVGIMTTGAMHEDGLADCADGFWGGWDTARRLEIMKDSRIGAYGVIALGLSLLGRWAALSEILAADGYIFAICAAAIVSRGAMVGVMVLLPPARQDGLSHTTGRPEIDTTVVAIGLATAFALFAGFGAVLFAGLATAGCFYLARAKIGGQTGDVLGATQQIVELAVLVSIASSLSS</sequence>
<dbReference type="EMBL" id="BLJE01000003">
    <property type="protein sequence ID" value="GFE65746.1"/>
    <property type="molecule type" value="Genomic_DNA"/>
</dbReference>
<evidence type="ECO:0000256" key="13">
    <source>
        <dbReference type="ARBA" id="ARBA00023136"/>
    </source>
</evidence>
<evidence type="ECO:0000256" key="5">
    <source>
        <dbReference type="ARBA" id="ARBA00013200"/>
    </source>
</evidence>
<evidence type="ECO:0000313" key="21">
    <source>
        <dbReference type="Proteomes" id="UP000436822"/>
    </source>
</evidence>
<evidence type="ECO:0000256" key="15">
    <source>
        <dbReference type="ARBA" id="ARBA00032605"/>
    </source>
</evidence>